<dbReference type="Pfam" id="PF24732">
    <property type="entry name" value="ParE_like"/>
    <property type="match status" value="1"/>
</dbReference>
<organism evidence="3 4">
    <name type="scientific">Spirulina subsalsa FACHB-351</name>
    <dbReference type="NCBI Taxonomy" id="234711"/>
    <lineage>
        <taxon>Bacteria</taxon>
        <taxon>Bacillati</taxon>
        <taxon>Cyanobacteriota</taxon>
        <taxon>Cyanophyceae</taxon>
        <taxon>Spirulinales</taxon>
        <taxon>Spirulinaceae</taxon>
        <taxon>Spirulina</taxon>
    </lineage>
</organism>
<dbReference type="InterPro" id="IPR056099">
    <property type="entry name" value="DUF7682"/>
</dbReference>
<feature type="domain" description="ParE-like toxin" evidence="2">
    <location>
        <begin position="55"/>
        <end position="121"/>
    </location>
</feature>
<evidence type="ECO:0000259" key="2">
    <source>
        <dbReference type="Pfam" id="PF24732"/>
    </source>
</evidence>
<proteinExistence type="predicted"/>
<evidence type="ECO:0000259" key="1">
    <source>
        <dbReference type="Pfam" id="PF24730"/>
    </source>
</evidence>
<dbReference type="Proteomes" id="UP001526426">
    <property type="component" value="Unassembled WGS sequence"/>
</dbReference>
<dbReference type="Pfam" id="PF24730">
    <property type="entry name" value="DUF7682"/>
    <property type="match status" value="1"/>
</dbReference>
<evidence type="ECO:0000313" key="3">
    <source>
        <dbReference type="EMBL" id="MCW6034906.1"/>
    </source>
</evidence>
<protein>
    <submittedName>
        <fullName evidence="3">Uncharacterized protein</fullName>
    </submittedName>
</protein>
<gene>
    <name evidence="3" type="ORF">K4A83_01270</name>
</gene>
<accession>A0ABT3L094</accession>
<feature type="domain" description="DUF7682" evidence="1">
    <location>
        <begin position="4"/>
        <end position="26"/>
    </location>
</feature>
<name>A0ABT3L094_9CYAN</name>
<evidence type="ECO:0000313" key="4">
    <source>
        <dbReference type="Proteomes" id="UP001526426"/>
    </source>
</evidence>
<keyword evidence="4" id="KW-1185">Reference proteome</keyword>
<dbReference type="EMBL" id="JAIHOM010000004">
    <property type="protein sequence ID" value="MCW6034906.1"/>
    <property type="molecule type" value="Genomic_DNA"/>
</dbReference>
<dbReference type="InterPro" id="IPR056925">
    <property type="entry name" value="ParE-like"/>
</dbReference>
<dbReference type="RefSeq" id="WP_017306594.1">
    <property type="nucleotide sequence ID" value="NZ_JAIHOM010000004.1"/>
</dbReference>
<comment type="caution">
    <text evidence="3">The sequence shown here is derived from an EMBL/GenBank/DDBJ whole genome shotgun (WGS) entry which is preliminary data.</text>
</comment>
<sequence>MARRKKQFPCGHKGYGQTCHRCAQKEEDRERKKREKKSWEATFAHDAIDLSELPKNVVIKARHIITSLQQQQDYRQFRGKRLRHDRFVISIPVTRNYRLICRDHGNLVIPEAVISHEDYNVCKPGS</sequence>
<reference evidence="3 4" key="1">
    <citation type="submission" date="2021-08" db="EMBL/GenBank/DDBJ databases">
        <title>Draft genome sequence of Spirulina subsalsa with high tolerance to salinity and hype-accumulation of phycocyanin.</title>
        <authorList>
            <person name="Pei H."/>
            <person name="Jiang L."/>
        </authorList>
    </citation>
    <scope>NUCLEOTIDE SEQUENCE [LARGE SCALE GENOMIC DNA]</scope>
    <source>
        <strain evidence="3 4">FACHB-351</strain>
    </source>
</reference>